<organism evidence="2 3">
    <name type="scientific">Crassostrea virginica</name>
    <name type="common">Eastern oyster</name>
    <dbReference type="NCBI Taxonomy" id="6565"/>
    <lineage>
        <taxon>Eukaryota</taxon>
        <taxon>Metazoa</taxon>
        <taxon>Spiralia</taxon>
        <taxon>Lophotrochozoa</taxon>
        <taxon>Mollusca</taxon>
        <taxon>Bivalvia</taxon>
        <taxon>Autobranchia</taxon>
        <taxon>Pteriomorphia</taxon>
        <taxon>Ostreida</taxon>
        <taxon>Ostreoidea</taxon>
        <taxon>Ostreidae</taxon>
        <taxon>Crassostrea</taxon>
    </lineage>
</organism>
<dbReference type="RefSeq" id="XP_022307766.1">
    <property type="nucleotide sequence ID" value="XM_022452058.1"/>
</dbReference>
<dbReference type="GeneID" id="111113769"/>
<dbReference type="AlphaFoldDB" id="A0A8B8BY53"/>
<dbReference type="PROSITE" id="PS51257">
    <property type="entry name" value="PROKAR_LIPOPROTEIN"/>
    <property type="match status" value="1"/>
</dbReference>
<keyword evidence="2" id="KW-1185">Reference proteome</keyword>
<sequence length="124" mass="13448">MRTKVNASRIIVPDGVALGVGIAGCLVFVIVDVIIVILVIRNTGRSRLKVGEGQPRRLSVLSVNYYAGVHGGRPGAELTDGPIRDNVHVQGDSSFAVTPVEMPFPSSKLYQGNRDDERYISSWE</sequence>
<keyword evidence="1" id="KW-1133">Transmembrane helix</keyword>
<keyword evidence="1" id="KW-0472">Membrane</keyword>
<gene>
    <name evidence="3" type="primary">LOC111113769</name>
</gene>
<name>A0A8B8BY53_CRAVI</name>
<dbReference type="Proteomes" id="UP000694844">
    <property type="component" value="Chromosome 9"/>
</dbReference>
<protein>
    <submittedName>
        <fullName evidence="3">Uncharacterized protein LOC111113769</fullName>
    </submittedName>
</protein>
<keyword evidence="1" id="KW-0812">Transmembrane</keyword>
<proteinExistence type="predicted"/>
<dbReference type="KEGG" id="cvn:111113769"/>
<accession>A0A8B8BY53</accession>
<evidence type="ECO:0000313" key="3">
    <source>
        <dbReference type="RefSeq" id="XP_022307766.1"/>
    </source>
</evidence>
<reference evidence="3" key="1">
    <citation type="submission" date="2025-08" db="UniProtKB">
        <authorList>
            <consortium name="RefSeq"/>
        </authorList>
    </citation>
    <scope>IDENTIFICATION</scope>
    <source>
        <tissue evidence="3">Whole sample</tissue>
    </source>
</reference>
<feature type="transmembrane region" description="Helical" evidence="1">
    <location>
        <begin position="16"/>
        <end position="40"/>
    </location>
</feature>
<evidence type="ECO:0000313" key="2">
    <source>
        <dbReference type="Proteomes" id="UP000694844"/>
    </source>
</evidence>
<evidence type="ECO:0000256" key="1">
    <source>
        <dbReference type="SAM" id="Phobius"/>
    </source>
</evidence>